<gene>
    <name evidence="3" type="ORF">ACFQ3F_07660</name>
</gene>
<evidence type="ECO:0000313" key="3">
    <source>
        <dbReference type="EMBL" id="MFD1247660.1"/>
    </source>
</evidence>
<feature type="chain" id="PRO_5045458086" evidence="2">
    <location>
        <begin position="22"/>
        <end position="66"/>
    </location>
</feature>
<keyword evidence="2" id="KW-0732">Signal</keyword>
<accession>A0ABW3VY15</accession>
<proteinExistence type="predicted"/>
<evidence type="ECO:0000313" key="4">
    <source>
        <dbReference type="Proteomes" id="UP001597229"/>
    </source>
</evidence>
<feature type="signal peptide" evidence="2">
    <location>
        <begin position="1"/>
        <end position="21"/>
    </location>
</feature>
<comment type="caution">
    <text evidence="3">The sequence shown here is derived from an EMBL/GenBank/DDBJ whole genome shotgun (WGS) entry which is preliminary data.</text>
</comment>
<evidence type="ECO:0000256" key="1">
    <source>
        <dbReference type="SAM" id="MobiDB-lite"/>
    </source>
</evidence>
<keyword evidence="4" id="KW-1185">Reference proteome</keyword>
<name>A0ABW3VY15_9ACTN</name>
<feature type="region of interest" description="Disordered" evidence="1">
    <location>
        <begin position="23"/>
        <end position="66"/>
    </location>
</feature>
<protein>
    <submittedName>
        <fullName evidence="3">Uncharacterized protein</fullName>
    </submittedName>
</protein>
<dbReference type="EMBL" id="JBHTLX010000008">
    <property type="protein sequence ID" value="MFD1247660.1"/>
    <property type="molecule type" value="Genomic_DNA"/>
</dbReference>
<sequence length="66" mass="6392">MTVKLARTSVAAVLASTLLLAGCNSGDQGKEADKSPTSQSTSSPSTGTPSTGDTRRPTAAAASPAG</sequence>
<evidence type="ECO:0000256" key="2">
    <source>
        <dbReference type="SAM" id="SignalP"/>
    </source>
</evidence>
<organism evidence="3 4">
    <name type="scientific">Nocardioides ginsengisoli</name>
    <dbReference type="NCBI Taxonomy" id="363868"/>
    <lineage>
        <taxon>Bacteria</taxon>
        <taxon>Bacillati</taxon>
        <taxon>Actinomycetota</taxon>
        <taxon>Actinomycetes</taxon>
        <taxon>Propionibacteriales</taxon>
        <taxon>Nocardioidaceae</taxon>
        <taxon>Nocardioides</taxon>
    </lineage>
</organism>
<dbReference type="PROSITE" id="PS51257">
    <property type="entry name" value="PROKAR_LIPOPROTEIN"/>
    <property type="match status" value="1"/>
</dbReference>
<reference evidence="4" key="1">
    <citation type="journal article" date="2019" name="Int. J. Syst. Evol. Microbiol.">
        <title>The Global Catalogue of Microorganisms (GCM) 10K type strain sequencing project: providing services to taxonomists for standard genome sequencing and annotation.</title>
        <authorList>
            <consortium name="The Broad Institute Genomics Platform"/>
            <consortium name="The Broad Institute Genome Sequencing Center for Infectious Disease"/>
            <person name="Wu L."/>
            <person name="Ma J."/>
        </authorList>
    </citation>
    <scope>NUCLEOTIDE SEQUENCE [LARGE SCALE GENOMIC DNA]</scope>
    <source>
        <strain evidence="4">CCUG 52478</strain>
    </source>
</reference>
<dbReference type="RefSeq" id="WP_367920914.1">
    <property type="nucleotide sequence ID" value="NZ_BAABAC010000037.1"/>
</dbReference>
<feature type="compositionally biased region" description="Low complexity" evidence="1">
    <location>
        <begin position="35"/>
        <end position="66"/>
    </location>
</feature>
<dbReference type="Proteomes" id="UP001597229">
    <property type="component" value="Unassembled WGS sequence"/>
</dbReference>